<evidence type="ECO:0000313" key="2">
    <source>
        <dbReference type="EMBL" id="OKL49499.1"/>
    </source>
</evidence>
<reference evidence="2 3" key="1">
    <citation type="submission" date="2016-11" db="EMBL/GenBank/DDBJ databases">
        <title>Actinomyces gypaetusis sp. nov. isolated from the vulture Gypaetus barbatus in Qinghai Tibet Plateau China.</title>
        <authorList>
            <person name="Meng X."/>
        </authorList>
    </citation>
    <scope>NUCLEOTIDE SEQUENCE [LARGE SCALE GENOMIC DNA]</scope>
    <source>
        <strain evidence="2 3">VUL4_2</strain>
    </source>
</reference>
<dbReference type="PANTHER" id="PTHR31302:SF20">
    <property type="entry name" value="CONSERVED PROTEIN"/>
    <property type="match status" value="1"/>
</dbReference>
<dbReference type="InterPro" id="IPR051158">
    <property type="entry name" value="Metallophosphoesterase_sf"/>
</dbReference>
<sequence length="347" mass="37750">MTSTASKLVRYAGITLGLGVASAASLYAGGTWARKRPRVEVRRWHTGKLSTPLKVLHVADPHLGKSDQWLKAFMQSLAALDPDLVVSTGDNFGDVGVVEDLKEAYAPLLQFPGVFVYGSNDYYSPKPKAWYRYLFPHLPAPKRNVPDLPYQELTDFLTSAGWSELYNRTQVLDFSGGMKVSVTGTADAHIKRDRLAELGPLPQADFHLGVTHAPYQRILNAFRDRKVDLTFAGHTHGGQFCLPNGEALVTNCDLPRPLASGAFDWLPAQEGELAFVCHPESASLPVGADLGAFREALEAATGSSVPSVPDLLPQGTMRVYISPGLGTSKFAPLRFFCPPTATLWLLS</sequence>
<accession>A0A1Q5PPQ2</accession>
<feature type="domain" description="Calcineurin-like phosphoesterase" evidence="1">
    <location>
        <begin position="53"/>
        <end position="237"/>
    </location>
</feature>
<dbReference type="Pfam" id="PF00149">
    <property type="entry name" value="Metallophos"/>
    <property type="match status" value="1"/>
</dbReference>
<dbReference type="STRING" id="1921764.BSR28_01890"/>
<evidence type="ECO:0000259" key="1">
    <source>
        <dbReference type="Pfam" id="PF00149"/>
    </source>
</evidence>
<dbReference type="GO" id="GO:0008758">
    <property type="term" value="F:UDP-2,3-diacylglucosamine hydrolase activity"/>
    <property type="evidence" value="ECO:0007669"/>
    <property type="project" value="TreeGrafter"/>
</dbReference>
<comment type="caution">
    <text evidence="2">The sequence shown here is derived from an EMBL/GenBank/DDBJ whole genome shotgun (WGS) entry which is preliminary data.</text>
</comment>
<dbReference type="RefSeq" id="WP_073708389.1">
    <property type="nucleotide sequence ID" value="NZ_MQSV01000001.1"/>
</dbReference>
<name>A0A1Q5PPQ2_9ACTO</name>
<dbReference type="PANTHER" id="PTHR31302">
    <property type="entry name" value="TRANSMEMBRANE PROTEIN WITH METALLOPHOSPHOESTERASE DOMAIN-RELATED"/>
    <property type="match status" value="1"/>
</dbReference>
<organism evidence="2 3">
    <name type="scientific">Boudabousia liubingyangii</name>
    <dbReference type="NCBI Taxonomy" id="1921764"/>
    <lineage>
        <taxon>Bacteria</taxon>
        <taxon>Bacillati</taxon>
        <taxon>Actinomycetota</taxon>
        <taxon>Actinomycetes</taxon>
        <taxon>Actinomycetales</taxon>
        <taxon>Actinomycetaceae</taxon>
        <taxon>Boudabousia</taxon>
    </lineage>
</organism>
<gene>
    <name evidence="2" type="ORF">BSR29_00620</name>
</gene>
<dbReference type="GO" id="GO:0016020">
    <property type="term" value="C:membrane"/>
    <property type="evidence" value="ECO:0007669"/>
    <property type="project" value="GOC"/>
</dbReference>
<dbReference type="GO" id="GO:0009245">
    <property type="term" value="P:lipid A biosynthetic process"/>
    <property type="evidence" value="ECO:0007669"/>
    <property type="project" value="TreeGrafter"/>
</dbReference>
<dbReference type="SUPFAM" id="SSF56300">
    <property type="entry name" value="Metallo-dependent phosphatases"/>
    <property type="match status" value="1"/>
</dbReference>
<dbReference type="EMBL" id="MQSV01000001">
    <property type="protein sequence ID" value="OKL49499.1"/>
    <property type="molecule type" value="Genomic_DNA"/>
</dbReference>
<protein>
    <recommendedName>
        <fullName evidence="1">Calcineurin-like phosphoesterase domain-containing protein</fullName>
    </recommendedName>
</protein>
<dbReference type="InterPro" id="IPR004843">
    <property type="entry name" value="Calcineurin-like_PHP"/>
</dbReference>
<evidence type="ECO:0000313" key="3">
    <source>
        <dbReference type="Proteomes" id="UP000186785"/>
    </source>
</evidence>
<dbReference type="Proteomes" id="UP000186785">
    <property type="component" value="Unassembled WGS sequence"/>
</dbReference>
<keyword evidence="3" id="KW-1185">Reference proteome</keyword>
<dbReference type="AlphaFoldDB" id="A0A1Q5PPQ2"/>
<dbReference type="InterPro" id="IPR029052">
    <property type="entry name" value="Metallo-depent_PP-like"/>
</dbReference>
<proteinExistence type="predicted"/>
<dbReference type="Gene3D" id="3.60.21.10">
    <property type="match status" value="1"/>
</dbReference>